<organism evidence="1 4">
    <name type="scientific">Actinopolyspora erythraea</name>
    <dbReference type="NCBI Taxonomy" id="414996"/>
    <lineage>
        <taxon>Bacteria</taxon>
        <taxon>Bacillati</taxon>
        <taxon>Actinomycetota</taxon>
        <taxon>Actinomycetes</taxon>
        <taxon>Actinopolysporales</taxon>
        <taxon>Actinopolysporaceae</taxon>
        <taxon>Actinopolyspora</taxon>
    </lineage>
</organism>
<reference evidence="2 3" key="1">
    <citation type="journal article" date="2014" name="PLoS ONE">
        <title>Identification and Characterization of a New Erythromycin Biosynthetic Gene Cluster in Actinopolyspora erythraea YIM90600, a Novel Erythronolide-Producing Halophilic Actinomycete Isolated from Salt Field.</title>
        <authorList>
            <person name="Chen D."/>
            <person name="Feng J."/>
            <person name="Huang L."/>
            <person name="Zhang Q."/>
            <person name="Wu J."/>
            <person name="Zhu X."/>
            <person name="Duan Y."/>
            <person name="Xu Z."/>
        </authorList>
    </citation>
    <scope>NUCLEOTIDE SEQUENCE [LARGE SCALE GENOMIC DNA]</scope>
    <source>
        <strain evidence="2 3">YIM90600</strain>
    </source>
</reference>
<reference evidence="1 4" key="2">
    <citation type="submission" date="2017-08" db="EMBL/GenBank/DDBJ databases">
        <title>The complete genome sequence of moderately halophilic actinomycete Actinopolyspora erythraea YIM 90600, the producer of novel erythromycin, novel actinopolysporins A-C and tubercidin.</title>
        <authorList>
            <person name="Yin M."/>
            <person name="Tang S."/>
        </authorList>
    </citation>
    <scope>NUCLEOTIDE SEQUENCE [LARGE SCALE GENOMIC DNA]</scope>
    <source>
        <strain evidence="1 4">YIM 90600</strain>
    </source>
</reference>
<protein>
    <submittedName>
        <fullName evidence="1">Uncharacterized protein</fullName>
    </submittedName>
</protein>
<sequence>MPRWRAGAEAALPKPEVNLTGAEHHEPRVSRQLQVIVPLVERGQLAIFGLVTECLRDWDDYVAMMAEICNSIRWRDSERSSIEDKLAGLL</sequence>
<gene>
    <name evidence="1" type="ORF">CDG81_02150</name>
    <name evidence="2" type="ORF">IL38_18825</name>
</gene>
<keyword evidence="3" id="KW-1185">Reference proteome</keyword>
<dbReference type="AlphaFoldDB" id="A0A099D2A9"/>
<evidence type="ECO:0000313" key="4">
    <source>
        <dbReference type="Proteomes" id="UP000215043"/>
    </source>
</evidence>
<dbReference type="HOGENOM" id="CLU_2434227_0_0_11"/>
<dbReference type="RefSeq" id="WP_043576172.1">
    <property type="nucleotide sequence ID" value="NZ_CP022752.1"/>
</dbReference>
<proteinExistence type="predicted"/>
<accession>A0A099D2A9</accession>
<dbReference type="EMBL" id="CP022752">
    <property type="protein sequence ID" value="ASU77312.1"/>
    <property type="molecule type" value="Genomic_DNA"/>
</dbReference>
<dbReference type="KEGG" id="aey:CDG81_02150"/>
<evidence type="ECO:0000313" key="3">
    <source>
        <dbReference type="Proteomes" id="UP000029737"/>
    </source>
</evidence>
<dbReference type="Proteomes" id="UP000029737">
    <property type="component" value="Unassembled WGS sequence"/>
</dbReference>
<evidence type="ECO:0000313" key="1">
    <source>
        <dbReference type="EMBL" id="ASU77312.1"/>
    </source>
</evidence>
<dbReference type="OrthoDB" id="5191776at2"/>
<name>A0A099D2A9_9ACTN</name>
<dbReference type="Proteomes" id="UP000215043">
    <property type="component" value="Chromosome"/>
</dbReference>
<evidence type="ECO:0000313" key="2">
    <source>
        <dbReference type="EMBL" id="KGI80199.1"/>
    </source>
</evidence>
<dbReference type="EMBL" id="JPMV01000035">
    <property type="protein sequence ID" value="KGI80199.1"/>
    <property type="molecule type" value="Genomic_DNA"/>
</dbReference>